<dbReference type="GeneID" id="59373946"/>
<organism evidence="3 4">
    <name type="scientific">Pleurotus ostreatus</name>
    <name type="common">Oyster mushroom</name>
    <name type="synonym">White-rot fungus</name>
    <dbReference type="NCBI Taxonomy" id="5322"/>
    <lineage>
        <taxon>Eukaryota</taxon>
        <taxon>Fungi</taxon>
        <taxon>Dikarya</taxon>
        <taxon>Basidiomycota</taxon>
        <taxon>Agaricomycotina</taxon>
        <taxon>Agaricomycetes</taxon>
        <taxon>Agaricomycetidae</taxon>
        <taxon>Agaricales</taxon>
        <taxon>Pleurotineae</taxon>
        <taxon>Pleurotaceae</taxon>
        <taxon>Pleurotus</taxon>
    </lineage>
</organism>
<gene>
    <name evidence="3" type="ORF">PC9H_004128</name>
</gene>
<proteinExistence type="inferred from homology"/>
<dbReference type="AlphaFoldDB" id="A0A8H6ZZN8"/>
<dbReference type="Proteomes" id="UP000623687">
    <property type="component" value="Unassembled WGS sequence"/>
</dbReference>
<dbReference type="InterPro" id="IPR008949">
    <property type="entry name" value="Isoprenoid_synthase_dom_sf"/>
</dbReference>
<evidence type="ECO:0008006" key="5">
    <source>
        <dbReference type="Google" id="ProtNLM"/>
    </source>
</evidence>
<accession>A0A8H6ZZN8</accession>
<dbReference type="VEuPathDB" id="FungiDB:PC9H_004128"/>
<reference evidence="3" key="1">
    <citation type="submission" date="2019-07" db="EMBL/GenBank/DDBJ databases">
        <authorList>
            <person name="Palmer J.M."/>
        </authorList>
    </citation>
    <scope>NUCLEOTIDE SEQUENCE</scope>
    <source>
        <strain evidence="3">PC9</strain>
    </source>
</reference>
<dbReference type="InterPro" id="IPR024652">
    <property type="entry name" value="Trichodiene_synth"/>
</dbReference>
<dbReference type="GO" id="GO:0016838">
    <property type="term" value="F:carbon-oxygen lyase activity, acting on phosphates"/>
    <property type="evidence" value="ECO:0007669"/>
    <property type="project" value="InterPro"/>
</dbReference>
<name>A0A8H6ZZN8_PLEOS</name>
<evidence type="ECO:0000313" key="3">
    <source>
        <dbReference type="EMBL" id="KAF7437290.1"/>
    </source>
</evidence>
<dbReference type="EMBL" id="JACETU010000002">
    <property type="protein sequence ID" value="KAF7437290.1"/>
    <property type="molecule type" value="Genomic_DNA"/>
</dbReference>
<protein>
    <recommendedName>
        <fullName evidence="5">Terpenoid synthase</fullName>
    </recommendedName>
</protein>
<evidence type="ECO:0000256" key="1">
    <source>
        <dbReference type="ARBA" id="ARBA00007946"/>
    </source>
</evidence>
<comment type="similarity">
    <text evidence="1">Belongs to the trichodiene synthase family.</text>
</comment>
<keyword evidence="2" id="KW-0456">Lyase</keyword>
<evidence type="ECO:0000256" key="2">
    <source>
        <dbReference type="ARBA" id="ARBA00023239"/>
    </source>
</evidence>
<evidence type="ECO:0000313" key="4">
    <source>
        <dbReference type="Proteomes" id="UP000623687"/>
    </source>
</evidence>
<dbReference type="OrthoDB" id="2998174at2759"/>
<dbReference type="RefSeq" id="XP_036635189.1">
    <property type="nucleotide sequence ID" value="XM_036773716.1"/>
</dbReference>
<comment type="caution">
    <text evidence="3">The sequence shown here is derived from an EMBL/GenBank/DDBJ whole genome shotgun (WGS) entry which is preliminary data.</text>
</comment>
<sequence length="318" mass="34984">MKVLLNTSPDPLGGLPIKPELQTQDVAVKEIVHKFLTECGTQYFTVPYSYDLHALCIQDAIRRGCVMDGEFGMQHCIPGGVVMAMTAFAHLDNQATRILIALYTAFLIFLDDSFPEAIELVASFNLRFIRKELQGHASLDAFAQILRELPHHFGSVSANIMVSSSLNFVTALSLEHEVPSMTISPSAGSFSTFSRVMSGASECYALFTFPPELPLNSFVQALPDMMTYINNGNDVLSFYGEEFAGETSNRVSILATCEEASKHDILLRLVADASACHHRVLGILALHPASLEAYGNFARGYIGFHTSTPRYKLNDLFC</sequence>
<dbReference type="Gene3D" id="1.10.600.10">
    <property type="entry name" value="Farnesyl Diphosphate Synthase"/>
    <property type="match status" value="1"/>
</dbReference>
<dbReference type="SUPFAM" id="SSF48576">
    <property type="entry name" value="Terpenoid synthases"/>
    <property type="match status" value="1"/>
</dbReference>
<dbReference type="Pfam" id="PF06330">
    <property type="entry name" value="TRI5"/>
    <property type="match status" value="1"/>
</dbReference>
<keyword evidence="4" id="KW-1185">Reference proteome</keyword>